<dbReference type="InterPro" id="IPR007644">
    <property type="entry name" value="RNA_pol_bsu_protrusion"/>
</dbReference>
<keyword evidence="2 7" id="KW-0240">DNA-directed RNA polymerase</keyword>
<protein>
    <recommendedName>
        <fullName evidence="1">DNA-directed RNA polymerase</fullName>
        <ecNumber evidence="1">2.7.7.6</ecNumber>
    </recommendedName>
</protein>
<evidence type="ECO:0000256" key="4">
    <source>
        <dbReference type="ARBA" id="ARBA00022695"/>
    </source>
</evidence>
<dbReference type="Proteomes" id="UP000230706">
    <property type="component" value="Unassembled WGS sequence"/>
</dbReference>
<keyword evidence="4" id="KW-0548">Nucleotidyltransferase</keyword>
<evidence type="ECO:0000313" key="8">
    <source>
        <dbReference type="Proteomes" id="UP000230706"/>
    </source>
</evidence>
<feature type="domain" description="RNA polymerase beta subunit protrusion" evidence="6">
    <location>
        <begin position="24"/>
        <end position="118"/>
    </location>
</feature>
<name>A0A2H0UJ01_9BACT</name>
<evidence type="ECO:0000256" key="5">
    <source>
        <dbReference type="ARBA" id="ARBA00023163"/>
    </source>
</evidence>
<dbReference type="EMBL" id="PFBF01000027">
    <property type="protein sequence ID" value="PIR86379.1"/>
    <property type="molecule type" value="Genomic_DNA"/>
</dbReference>
<dbReference type="Gene3D" id="3.90.1110.10">
    <property type="entry name" value="RNA polymerase Rpb2, domain 2"/>
    <property type="match status" value="1"/>
</dbReference>
<dbReference type="GO" id="GO:0003677">
    <property type="term" value="F:DNA binding"/>
    <property type="evidence" value="ECO:0007669"/>
    <property type="project" value="InterPro"/>
</dbReference>
<dbReference type="GO" id="GO:0003899">
    <property type="term" value="F:DNA-directed RNA polymerase activity"/>
    <property type="evidence" value="ECO:0007669"/>
    <property type="project" value="UniProtKB-EC"/>
</dbReference>
<dbReference type="EC" id="2.7.7.6" evidence="1"/>
<reference evidence="8" key="1">
    <citation type="submission" date="2017-09" db="EMBL/GenBank/DDBJ databases">
        <title>Depth-based differentiation of microbial function through sediment-hosted aquifers and enrichment of novel symbionts in the deep terrestrial subsurface.</title>
        <authorList>
            <person name="Probst A.J."/>
            <person name="Ladd B."/>
            <person name="Jarett J.K."/>
            <person name="Geller-Mcgrath D.E."/>
            <person name="Sieber C.M.K."/>
            <person name="Emerson J.B."/>
            <person name="Anantharaman K."/>
            <person name="Thomas B.C."/>
            <person name="Malmstrom R."/>
            <person name="Stieglmeier M."/>
            <person name="Klingl A."/>
            <person name="Woyke T."/>
            <person name="Ryan C.M."/>
            <person name="Banfield J.F."/>
        </authorList>
    </citation>
    <scope>NUCLEOTIDE SEQUENCE [LARGE SCALE GENOMIC DNA]</scope>
</reference>
<evidence type="ECO:0000313" key="7">
    <source>
        <dbReference type="EMBL" id="PIR86379.1"/>
    </source>
</evidence>
<comment type="caution">
    <text evidence="7">The sequence shown here is derived from an EMBL/GenBank/DDBJ whole genome shotgun (WGS) entry which is preliminary data.</text>
</comment>
<keyword evidence="5" id="KW-0804">Transcription</keyword>
<dbReference type="Pfam" id="PF04563">
    <property type="entry name" value="RNA_pol_Rpb2_1"/>
    <property type="match status" value="1"/>
</dbReference>
<evidence type="ECO:0000256" key="3">
    <source>
        <dbReference type="ARBA" id="ARBA00022679"/>
    </source>
</evidence>
<evidence type="ECO:0000256" key="2">
    <source>
        <dbReference type="ARBA" id="ARBA00022478"/>
    </source>
</evidence>
<accession>A0A2H0UJ01</accession>
<dbReference type="SUPFAM" id="SSF64484">
    <property type="entry name" value="beta and beta-prime subunits of DNA dependent RNA-polymerase"/>
    <property type="match status" value="1"/>
</dbReference>
<evidence type="ECO:0000259" key="6">
    <source>
        <dbReference type="Pfam" id="PF04563"/>
    </source>
</evidence>
<dbReference type="AlphaFoldDB" id="A0A2H0UJ01"/>
<sequence length="174" mass="20326">MAVKKHLPQKFFSRFQKPLVSLPNLVETQLNSFRWLIEEGTKEIFDEFSPIEDHSGKKFELTLSKFKFEEPKWDEHYAKEKMLSYEAPLSIVVKLKNKTTGETKEQEIFLADFPWMTDHGTFIINGVERVVVPQLARSYGVFFDWNAYKGINYFLAKIIPARGVWIEIESEADG</sequence>
<gene>
    <name evidence="7" type="ORF">COU13_01220</name>
</gene>
<dbReference type="InterPro" id="IPR037034">
    <property type="entry name" value="RNA_pol_Rpb2_2_sf"/>
</dbReference>
<dbReference type="GO" id="GO:0000428">
    <property type="term" value="C:DNA-directed RNA polymerase complex"/>
    <property type="evidence" value="ECO:0007669"/>
    <property type="project" value="UniProtKB-KW"/>
</dbReference>
<organism evidence="7 8">
    <name type="scientific">Candidatus Kaiserbacteria bacterium CG10_big_fil_rev_8_21_14_0_10_43_70</name>
    <dbReference type="NCBI Taxonomy" id="1974605"/>
    <lineage>
        <taxon>Bacteria</taxon>
        <taxon>Candidatus Kaiseribacteriota</taxon>
    </lineage>
</organism>
<feature type="non-terminal residue" evidence="7">
    <location>
        <position position="174"/>
    </location>
</feature>
<dbReference type="Gene3D" id="3.90.1100.10">
    <property type="match status" value="1"/>
</dbReference>
<proteinExistence type="predicted"/>
<keyword evidence="3" id="KW-0808">Transferase</keyword>
<evidence type="ECO:0000256" key="1">
    <source>
        <dbReference type="ARBA" id="ARBA00012418"/>
    </source>
</evidence>
<dbReference type="GO" id="GO:0006351">
    <property type="term" value="P:DNA-templated transcription"/>
    <property type="evidence" value="ECO:0007669"/>
    <property type="project" value="InterPro"/>
</dbReference>